<proteinExistence type="predicted"/>
<evidence type="ECO:0008006" key="2">
    <source>
        <dbReference type="Google" id="ProtNLM"/>
    </source>
</evidence>
<dbReference type="EMBL" id="UINC01153294">
    <property type="protein sequence ID" value="SVD47933.1"/>
    <property type="molecule type" value="Genomic_DNA"/>
</dbReference>
<feature type="non-terminal residue" evidence="1">
    <location>
        <position position="1"/>
    </location>
</feature>
<name>A0A382VN52_9ZZZZ</name>
<protein>
    <recommendedName>
        <fullName evidence="2">Gfo/Idh/MocA-like oxidoreductase C-terminal domain-containing protein</fullName>
    </recommendedName>
</protein>
<accession>A0A382VN52</accession>
<evidence type="ECO:0000313" key="1">
    <source>
        <dbReference type="EMBL" id="SVD47933.1"/>
    </source>
</evidence>
<dbReference type="AlphaFoldDB" id="A0A382VN52"/>
<reference evidence="1" key="1">
    <citation type="submission" date="2018-05" db="EMBL/GenBank/DDBJ databases">
        <authorList>
            <person name="Lanie J.A."/>
            <person name="Ng W.-L."/>
            <person name="Kazmierczak K.M."/>
            <person name="Andrzejewski T.M."/>
            <person name="Davidsen T.M."/>
            <person name="Wayne K.J."/>
            <person name="Tettelin H."/>
            <person name="Glass J.I."/>
            <person name="Rusch D."/>
            <person name="Podicherti R."/>
            <person name="Tsui H.-C.T."/>
            <person name="Winkler M.E."/>
        </authorList>
    </citation>
    <scope>NUCLEOTIDE SEQUENCE</scope>
</reference>
<organism evidence="1">
    <name type="scientific">marine metagenome</name>
    <dbReference type="NCBI Taxonomy" id="408172"/>
    <lineage>
        <taxon>unclassified sequences</taxon>
        <taxon>metagenomes</taxon>
        <taxon>ecological metagenomes</taxon>
    </lineage>
</organism>
<gene>
    <name evidence="1" type="ORF">METZ01_LOCUS400787</name>
</gene>
<sequence>PKEIEYKSGMPLTNELKYFIDVIKGKAIDKASIQEGIDVVKILEMGGKYINTNQ</sequence>